<gene>
    <name evidence="1" type="ORF">MUY27_14685</name>
</gene>
<dbReference type="Proteomes" id="UP001139450">
    <property type="component" value="Unassembled WGS sequence"/>
</dbReference>
<evidence type="ECO:0000313" key="2">
    <source>
        <dbReference type="Proteomes" id="UP001139450"/>
    </source>
</evidence>
<dbReference type="EMBL" id="JALJEJ010000007">
    <property type="protein sequence ID" value="MCJ8210962.1"/>
    <property type="molecule type" value="Genomic_DNA"/>
</dbReference>
<protein>
    <submittedName>
        <fullName evidence="1">Uncharacterized protein</fullName>
    </submittedName>
</protein>
<organism evidence="1 2">
    <name type="scientific">Mucilaginibacter straminoryzae</name>
    <dbReference type="NCBI Taxonomy" id="2932774"/>
    <lineage>
        <taxon>Bacteria</taxon>
        <taxon>Pseudomonadati</taxon>
        <taxon>Bacteroidota</taxon>
        <taxon>Sphingobacteriia</taxon>
        <taxon>Sphingobacteriales</taxon>
        <taxon>Sphingobacteriaceae</taxon>
        <taxon>Mucilaginibacter</taxon>
    </lineage>
</organism>
<dbReference type="AlphaFoldDB" id="A0A9X2BCI9"/>
<comment type="caution">
    <text evidence="1">The sequence shown here is derived from an EMBL/GenBank/DDBJ whole genome shotgun (WGS) entry which is preliminary data.</text>
</comment>
<name>A0A9X2BCI9_9SPHI</name>
<evidence type="ECO:0000313" key="1">
    <source>
        <dbReference type="EMBL" id="MCJ8210962.1"/>
    </source>
</evidence>
<proteinExistence type="predicted"/>
<reference evidence="1" key="1">
    <citation type="submission" date="2022-04" db="EMBL/GenBank/DDBJ databases">
        <title>Mucilaginibacter sp. RS28 isolated from freshwater.</title>
        <authorList>
            <person name="Ko S.-R."/>
        </authorList>
    </citation>
    <scope>NUCLEOTIDE SEQUENCE</scope>
    <source>
        <strain evidence="1">RS28</strain>
    </source>
</reference>
<accession>A0A9X2BCI9</accession>
<sequence length="76" mass="8434">MQYFMTGWITVHIQKDGVSAPTLVNLRNVTHIKNIGGTGNGGKTHIFFNTATADNQRVINCAEDLETVMRLIREAC</sequence>
<keyword evidence="2" id="KW-1185">Reference proteome</keyword>